<feature type="binding site" evidence="12">
    <location>
        <position position="814"/>
    </location>
    <ligand>
        <name>ATP</name>
        <dbReference type="ChEBI" id="CHEBI:30616"/>
    </ligand>
</feature>
<dbReference type="SUPFAM" id="SSF81665">
    <property type="entry name" value="Calcium ATPase, transmembrane domain M"/>
    <property type="match status" value="1"/>
</dbReference>
<feature type="binding site" evidence="12">
    <location>
        <position position="613"/>
    </location>
    <ligand>
        <name>ATP</name>
        <dbReference type="ChEBI" id="CHEBI:30616"/>
    </ligand>
</feature>
<keyword evidence="4 13" id="KW-0479">Metal-binding</keyword>
<dbReference type="EMBL" id="VIIS01000672">
    <property type="protein sequence ID" value="KAF0306390.1"/>
    <property type="molecule type" value="Genomic_DNA"/>
</dbReference>
<evidence type="ECO:0000256" key="1">
    <source>
        <dbReference type="ARBA" id="ARBA00004141"/>
    </source>
</evidence>
<dbReference type="Pfam" id="PF13246">
    <property type="entry name" value="Cation_ATPase"/>
    <property type="match status" value="1"/>
</dbReference>
<dbReference type="InterPro" id="IPR006539">
    <property type="entry name" value="P-type_ATPase_IV"/>
</dbReference>
<evidence type="ECO:0000256" key="10">
    <source>
        <dbReference type="ARBA" id="ARBA00023136"/>
    </source>
</evidence>
<keyword evidence="3 14" id="KW-0812">Transmembrane</keyword>
<feature type="region of interest" description="Disordered" evidence="15">
    <location>
        <begin position="40"/>
        <end position="86"/>
    </location>
</feature>
<keyword evidence="10 14" id="KW-0472">Membrane</keyword>
<feature type="binding site" evidence="12">
    <location>
        <position position="693"/>
    </location>
    <ligand>
        <name>ATP</name>
        <dbReference type="ChEBI" id="CHEBI:30616"/>
    </ligand>
</feature>
<comment type="subcellular location">
    <subcellularLocation>
        <location evidence="1 14">Membrane</location>
        <topology evidence="1 14">Multi-pass membrane protein</topology>
    </subcellularLocation>
</comment>
<dbReference type="SUPFAM" id="SSF81660">
    <property type="entry name" value="Metal cation-transporting ATPase, ATP-binding domain N"/>
    <property type="match status" value="1"/>
</dbReference>
<keyword evidence="7 13" id="KW-0460">Magnesium</keyword>
<evidence type="ECO:0000259" key="16">
    <source>
        <dbReference type="Pfam" id="PF16209"/>
    </source>
</evidence>
<name>A0A6A4WRS8_AMPAM</name>
<keyword evidence="5 12" id="KW-0547">Nucleotide-binding</keyword>
<keyword evidence="19" id="KW-1185">Reference proteome</keyword>
<sequence>MAPVFGRDNPAYSPDEEAVRLQSVQRLGSWPTEPQELQQLRNALAAGPAPGSAPGAVRGYLPGPTQQPMPTGPPHSAPPETTPPVTQETRFGATNGVSEAIPRPSRALPDMDLANGLNKVRDKAIGFVRQGSSKRFYRPVIIGTRKVKVGGHDLPGEVTDPEAKPKPAFPDNRISTSKYKLWSFVPVNLFEQFRRLINFYYALNIAITCLIDSPVSPVTSAMPLGFVVCVTMLKQGYEDWLRHKMDDEVNNKPATVIRNGRIQTKESPAQTRHMRSVTDLDAIRASIECENPRPDLYKFIGTMKFHNAASGTVESVPLGPEHVLLRGSRLKNTANIYGCAIYTGRDTKLALNLKITSNKFSSVEKSMNKFLVFFLLLLLCEVTFATLFSFFYQKTQEAVTSNDGLMEGSPWYLPEEEFAPINTIFSFLVIFNYIIPISLYVTVEMVKFAGTRFLEWDEELEYEGIRPKANTSDLNEELGQMAELDGFLTALALCHTVQVTEATADDLLPSYQASSPDEKALVEACSRFGVVFGGITDDICKVTVKGEVKYYKRLHVLEFDSDRKRMSVIVEDAQGRVMLLCKGADSTVLAQCVEGDKERTVEHVNYYAMLGLRTLVFAWRELTKVQLDEFSLKLNQARSSMNRREEKVRVVGSEIESEMELLGATGVEDKLQEGVPATLEIMRAAGIKIWVLTGDKVETAVNIATSCGHFKRGTTMLQVVRFRSLPELRQTLAEHDLRTGQEIHGNFGLVLDGESLTLALHSRDTRHQLLDVATRCQAVVCCRMSPMQKAEMVKLVKYSKERPITAAIGDGANDVSMIQEAHVGFGLVGREGRQAARCSDFSFGRFRFLSRILLVHGHWYYVRLANLVQYSFYKNVAFITPQLFFAFSNYFSTTSLYDSLFLTFYNVFYTAALPLAYGILEQDIPAETLSRSPDIYQRFGKNVLLGWGEFVKWTLLGLWHASVPYFLVWYTWRADPIMVESGRMMGVYAFGTVICQIIVFVVNLKVSNSDPILDNSTMFGVYEMVASSPALWLLQLLLVTVCLLPDLLLEVARTHERGLGKFTDRVRVALGFHSSSASTLPAFTRRPLSSARRATSVRAPRGSVDRLPPPYEYYGTAGRLPPPADGPVKVVGSSVRGAVENGASDPAPGVTSCTAGASRGTTAITDVST</sequence>
<protein>
    <recommendedName>
        <fullName evidence="14">Phospholipid-transporting ATPase</fullName>
        <ecNumber evidence="14">7.6.2.1</ecNumber>
    </recommendedName>
</protein>
<organism evidence="18 19">
    <name type="scientific">Amphibalanus amphitrite</name>
    <name type="common">Striped barnacle</name>
    <name type="synonym">Balanus amphitrite</name>
    <dbReference type="NCBI Taxonomy" id="1232801"/>
    <lineage>
        <taxon>Eukaryota</taxon>
        <taxon>Metazoa</taxon>
        <taxon>Ecdysozoa</taxon>
        <taxon>Arthropoda</taxon>
        <taxon>Crustacea</taxon>
        <taxon>Multicrustacea</taxon>
        <taxon>Cirripedia</taxon>
        <taxon>Thoracica</taxon>
        <taxon>Thoracicalcarea</taxon>
        <taxon>Balanomorpha</taxon>
        <taxon>Balanoidea</taxon>
        <taxon>Balanidae</taxon>
        <taxon>Amphibalaninae</taxon>
        <taxon>Amphibalanus</taxon>
    </lineage>
</organism>
<evidence type="ECO:0000256" key="5">
    <source>
        <dbReference type="ARBA" id="ARBA00022741"/>
    </source>
</evidence>
<keyword evidence="8 14" id="KW-1278">Translocase</keyword>
<dbReference type="InterPro" id="IPR032631">
    <property type="entry name" value="P-type_ATPase_N"/>
</dbReference>
<dbReference type="Proteomes" id="UP000440578">
    <property type="component" value="Unassembled WGS sequence"/>
</dbReference>
<feature type="binding site" evidence="12">
    <location>
        <position position="694"/>
    </location>
    <ligand>
        <name>ATP</name>
        <dbReference type="ChEBI" id="CHEBI:30616"/>
    </ligand>
</feature>
<evidence type="ECO:0000256" key="13">
    <source>
        <dbReference type="PIRSR" id="PIRSR606539-3"/>
    </source>
</evidence>
<comment type="caution">
    <text evidence="18">The sequence shown here is derived from an EMBL/GenBank/DDBJ whole genome shotgun (WGS) entry which is preliminary data.</text>
</comment>
<dbReference type="SUPFAM" id="SSF56784">
    <property type="entry name" value="HAD-like"/>
    <property type="match status" value="1"/>
</dbReference>
<dbReference type="GO" id="GO:0000287">
    <property type="term" value="F:magnesium ion binding"/>
    <property type="evidence" value="ECO:0007669"/>
    <property type="project" value="UniProtKB-UniRule"/>
</dbReference>
<feature type="binding site" evidence="13">
    <location>
        <position position="814"/>
    </location>
    <ligand>
        <name>Mg(2+)</name>
        <dbReference type="ChEBI" id="CHEBI:18420"/>
    </ligand>
</feature>
<evidence type="ECO:0000256" key="8">
    <source>
        <dbReference type="ARBA" id="ARBA00022967"/>
    </source>
</evidence>
<dbReference type="Pfam" id="PF16212">
    <property type="entry name" value="PhoLip_ATPase_C"/>
    <property type="match status" value="1"/>
</dbReference>
<feature type="binding site" evidence="12">
    <location>
        <position position="695"/>
    </location>
    <ligand>
        <name>ATP</name>
        <dbReference type="ChEBI" id="CHEBI:30616"/>
    </ligand>
</feature>
<keyword evidence="9 14" id="KW-1133">Transmembrane helix</keyword>
<dbReference type="InterPro" id="IPR023214">
    <property type="entry name" value="HAD_sf"/>
</dbReference>
<dbReference type="Gene3D" id="3.40.50.1000">
    <property type="entry name" value="HAD superfamily/HAD-like"/>
    <property type="match status" value="1"/>
</dbReference>
<dbReference type="GO" id="GO:0005524">
    <property type="term" value="F:ATP binding"/>
    <property type="evidence" value="ECO:0007669"/>
    <property type="project" value="UniProtKB-UniRule"/>
</dbReference>
<feature type="transmembrane region" description="Helical" evidence="14">
    <location>
        <begin position="984"/>
        <end position="1004"/>
    </location>
</feature>
<comment type="similarity">
    <text evidence="2 14">Belongs to the cation transport ATPase (P-type) (TC 3.A.3) family. Type IV subfamily.</text>
</comment>
<evidence type="ECO:0000259" key="17">
    <source>
        <dbReference type="Pfam" id="PF16212"/>
    </source>
</evidence>
<dbReference type="PANTHER" id="PTHR24092">
    <property type="entry name" value="PROBABLE PHOSPHOLIPID-TRANSPORTING ATPASE"/>
    <property type="match status" value="1"/>
</dbReference>
<feature type="transmembrane region" description="Helical" evidence="14">
    <location>
        <begin position="900"/>
        <end position="920"/>
    </location>
</feature>
<keyword evidence="6 12" id="KW-0067">ATP-binding</keyword>
<feature type="binding site" evidence="12">
    <location>
        <position position="789"/>
    </location>
    <ligand>
        <name>ATP</name>
        <dbReference type="ChEBI" id="CHEBI:30616"/>
    </ligand>
</feature>
<evidence type="ECO:0000256" key="14">
    <source>
        <dbReference type="RuleBase" id="RU362033"/>
    </source>
</evidence>
<feature type="transmembrane region" description="Helical" evidence="14">
    <location>
        <begin position="370"/>
        <end position="392"/>
    </location>
</feature>
<feature type="transmembrane region" description="Helical" evidence="14">
    <location>
        <begin position="421"/>
        <end position="443"/>
    </location>
</feature>
<feature type="transmembrane region" description="Helical" evidence="14">
    <location>
        <begin position="950"/>
        <end position="972"/>
    </location>
</feature>
<evidence type="ECO:0000256" key="4">
    <source>
        <dbReference type="ARBA" id="ARBA00022723"/>
    </source>
</evidence>
<dbReference type="AlphaFoldDB" id="A0A6A4WRS8"/>
<evidence type="ECO:0000313" key="18">
    <source>
        <dbReference type="EMBL" id="KAF0306390.1"/>
    </source>
</evidence>
<dbReference type="InterPro" id="IPR032630">
    <property type="entry name" value="P_typ_ATPase_c"/>
</dbReference>
<reference evidence="18 19" key="1">
    <citation type="submission" date="2019-07" db="EMBL/GenBank/DDBJ databases">
        <title>Draft genome assembly of a fouling barnacle, Amphibalanus amphitrite (Darwin, 1854): The first reference genome for Thecostraca.</title>
        <authorList>
            <person name="Kim W."/>
        </authorList>
    </citation>
    <scope>NUCLEOTIDE SEQUENCE [LARGE SCALE GENOMIC DNA]</scope>
    <source>
        <strain evidence="18">SNU_AA5</strain>
        <tissue evidence="18">Soma without cirri and trophi</tissue>
    </source>
</reference>
<dbReference type="GO" id="GO:0140326">
    <property type="term" value="F:ATPase-coupled intramembrane lipid transporter activity"/>
    <property type="evidence" value="ECO:0007669"/>
    <property type="project" value="UniProtKB-EC"/>
</dbReference>
<dbReference type="GO" id="GO:0016887">
    <property type="term" value="F:ATP hydrolysis activity"/>
    <property type="evidence" value="ECO:0007669"/>
    <property type="project" value="InterPro"/>
</dbReference>
<evidence type="ECO:0000256" key="12">
    <source>
        <dbReference type="PIRSR" id="PIRSR606539-2"/>
    </source>
</evidence>
<feature type="binding site" evidence="12">
    <location>
        <position position="559"/>
    </location>
    <ligand>
        <name>ATP</name>
        <dbReference type="ChEBI" id="CHEBI:30616"/>
    </ligand>
</feature>
<accession>A0A6A4WRS8</accession>
<dbReference type="NCBIfam" id="TIGR01494">
    <property type="entry name" value="ATPase_P-type"/>
    <property type="match status" value="1"/>
</dbReference>
<dbReference type="Pfam" id="PF16209">
    <property type="entry name" value="PhoLip_ATPase_N"/>
    <property type="match status" value="1"/>
</dbReference>
<feature type="binding site" evidence="12">
    <location>
        <position position="582"/>
    </location>
    <ligand>
        <name>ATP</name>
        <dbReference type="ChEBI" id="CHEBI:30616"/>
    </ligand>
</feature>
<evidence type="ECO:0000256" key="15">
    <source>
        <dbReference type="SAM" id="MobiDB-lite"/>
    </source>
</evidence>
<evidence type="ECO:0000256" key="9">
    <source>
        <dbReference type="ARBA" id="ARBA00022989"/>
    </source>
</evidence>
<gene>
    <name evidence="18" type="primary">Atp11c_1</name>
    <name evidence="18" type="ORF">FJT64_022054</name>
</gene>
<evidence type="ECO:0000256" key="3">
    <source>
        <dbReference type="ARBA" id="ARBA00022692"/>
    </source>
</evidence>
<dbReference type="InterPro" id="IPR023298">
    <property type="entry name" value="ATPase_P-typ_TM_dom_sf"/>
</dbReference>
<dbReference type="NCBIfam" id="TIGR01652">
    <property type="entry name" value="ATPase-Plipid"/>
    <property type="match status" value="1"/>
</dbReference>
<feature type="transmembrane region" description="Helical" evidence="14">
    <location>
        <begin position="1024"/>
        <end position="1049"/>
    </location>
</feature>
<feature type="compositionally biased region" description="Low complexity" evidence="15">
    <location>
        <begin position="43"/>
        <end position="64"/>
    </location>
</feature>
<dbReference type="InterPro" id="IPR001757">
    <property type="entry name" value="P_typ_ATPase"/>
</dbReference>
<dbReference type="GO" id="GO:0005783">
    <property type="term" value="C:endoplasmic reticulum"/>
    <property type="evidence" value="ECO:0007669"/>
    <property type="project" value="TreeGrafter"/>
</dbReference>
<feature type="domain" description="P-type ATPase N-terminal" evidence="16">
    <location>
        <begin position="159"/>
        <end position="220"/>
    </location>
</feature>
<feature type="compositionally biased region" description="Polar residues" evidence="15">
    <location>
        <begin position="1151"/>
        <end position="1169"/>
    </location>
</feature>
<evidence type="ECO:0000313" key="19">
    <source>
        <dbReference type="Proteomes" id="UP000440578"/>
    </source>
</evidence>
<proteinExistence type="inferred from homology"/>
<evidence type="ECO:0000256" key="11">
    <source>
        <dbReference type="ARBA" id="ARBA00034036"/>
    </source>
</evidence>
<comment type="cofactor">
    <cofactor evidence="13">
        <name>Mg(2+)</name>
        <dbReference type="ChEBI" id="CHEBI:18420"/>
    </cofactor>
</comment>
<evidence type="ECO:0000256" key="6">
    <source>
        <dbReference type="ARBA" id="ARBA00022840"/>
    </source>
</evidence>
<dbReference type="PANTHER" id="PTHR24092:SF175">
    <property type="entry name" value="PHOSPHOLIPID-TRANSPORTING ATPASE"/>
    <property type="match status" value="1"/>
</dbReference>
<comment type="catalytic activity">
    <reaction evidence="11 14">
        <text>ATP + H2O + phospholipidSide 1 = ADP + phosphate + phospholipidSide 2.</text>
        <dbReference type="EC" id="7.6.2.1"/>
    </reaction>
</comment>
<dbReference type="EC" id="7.6.2.1" evidence="14"/>
<dbReference type="GO" id="GO:0045332">
    <property type="term" value="P:phospholipid translocation"/>
    <property type="evidence" value="ECO:0007669"/>
    <property type="project" value="TreeGrafter"/>
</dbReference>
<dbReference type="GO" id="GO:0005886">
    <property type="term" value="C:plasma membrane"/>
    <property type="evidence" value="ECO:0007669"/>
    <property type="project" value="TreeGrafter"/>
</dbReference>
<feature type="binding site" evidence="12">
    <location>
        <position position="518"/>
    </location>
    <ligand>
        <name>ATP</name>
        <dbReference type="ChEBI" id="CHEBI:30616"/>
    </ligand>
</feature>
<feature type="binding site" evidence="13">
    <location>
        <position position="810"/>
    </location>
    <ligand>
        <name>Mg(2+)</name>
        <dbReference type="ChEBI" id="CHEBI:18420"/>
    </ligand>
</feature>
<dbReference type="InterPro" id="IPR036412">
    <property type="entry name" value="HAD-like_sf"/>
</dbReference>
<feature type="binding site" evidence="12">
    <location>
        <position position="813"/>
    </location>
    <ligand>
        <name>ATP</name>
        <dbReference type="ChEBI" id="CHEBI:30616"/>
    </ligand>
</feature>
<evidence type="ECO:0000256" key="2">
    <source>
        <dbReference type="ARBA" id="ARBA00008109"/>
    </source>
</evidence>
<dbReference type="OrthoDB" id="377733at2759"/>
<feature type="region of interest" description="Disordered" evidence="15">
    <location>
        <begin position="1139"/>
        <end position="1169"/>
    </location>
</feature>
<feature type="binding site" evidence="12">
    <location>
        <position position="783"/>
    </location>
    <ligand>
        <name>ATP</name>
        <dbReference type="ChEBI" id="CHEBI:30616"/>
    </ligand>
</feature>
<feature type="compositionally biased region" description="Pro residues" evidence="15">
    <location>
        <begin position="65"/>
        <end position="82"/>
    </location>
</feature>
<feature type="domain" description="P-type ATPase C-terminal" evidence="17">
    <location>
        <begin position="836"/>
        <end position="1006"/>
    </location>
</feature>
<dbReference type="FunFam" id="3.40.50.1000:FF:000034">
    <property type="entry name" value="Phospholipid-transporting ATPase"/>
    <property type="match status" value="1"/>
</dbReference>
<dbReference type="Gene3D" id="3.40.1110.10">
    <property type="entry name" value="Calcium-transporting ATPase, cytoplasmic domain N"/>
    <property type="match status" value="1"/>
</dbReference>
<dbReference type="InterPro" id="IPR023299">
    <property type="entry name" value="ATPase_P-typ_cyto_dom_N"/>
</dbReference>
<evidence type="ECO:0000256" key="7">
    <source>
        <dbReference type="ARBA" id="ARBA00022842"/>
    </source>
</evidence>